<keyword evidence="2" id="KW-0812">Transmembrane</keyword>
<keyword evidence="5" id="KW-1185">Reference proteome</keyword>
<evidence type="ECO:0000313" key="4">
    <source>
        <dbReference type="EMBL" id="SFV23329.1"/>
    </source>
</evidence>
<protein>
    <recommendedName>
        <fullName evidence="3">DUF5129 domain-containing protein</fullName>
    </recommendedName>
</protein>
<evidence type="ECO:0000256" key="1">
    <source>
        <dbReference type="SAM" id="MobiDB-lite"/>
    </source>
</evidence>
<evidence type="ECO:0000259" key="3">
    <source>
        <dbReference type="Pfam" id="PF17173"/>
    </source>
</evidence>
<feature type="compositionally biased region" description="Low complexity" evidence="1">
    <location>
        <begin position="481"/>
        <end position="492"/>
    </location>
</feature>
<reference evidence="4 5" key="1">
    <citation type="submission" date="2016-10" db="EMBL/GenBank/DDBJ databases">
        <authorList>
            <person name="de Groot N.N."/>
        </authorList>
    </citation>
    <scope>NUCLEOTIDE SEQUENCE [LARGE SCALE GENOMIC DNA]</scope>
    <source>
        <strain evidence="4 5">CGMCC 1.7054</strain>
    </source>
</reference>
<feature type="transmembrane region" description="Helical" evidence="2">
    <location>
        <begin position="193"/>
        <end position="214"/>
    </location>
</feature>
<dbReference type="AlphaFoldDB" id="A0A1I7MN70"/>
<feature type="region of interest" description="Disordered" evidence="1">
    <location>
        <begin position="419"/>
        <end position="449"/>
    </location>
</feature>
<dbReference type="RefSeq" id="WP_091697464.1">
    <property type="nucleotide sequence ID" value="NZ_FPCG01000006.1"/>
</dbReference>
<sequence length="508" mass="55518">MTVTAPAPTLSQRTGTDIARWRAAVGLFALMLTLLGGTVASLVATAAPAHAVPPTEITLEDTAGVIYEPQLREQVQQIDFYEPTHVVVFTERGTGTSNFNARVLAYAREHRPEWISPDGQKWADGLYIFALDPDGRHVGTYFGEDRKVSTEQQGQIQDATKDLLRDAQWTDAAVKGVEEGAALINRPWYRHPLLYGGLGLAAVVGGGTAMSVVANRREKRRRGQADLQRGRDAFSSVTMDLEATELNARTVPEGSRYGALVLERYRTFHDRYVELARQADTLSTVDPQTLHRKEPRETARRFADEAQALDRLDDVVAHASTFLNRQTGWQAGWDVQTEPLRDDLQRIADGEAAAPTGSTDEARAPLESFRREAETELDRLGAQLEAESITPDEALDRLSGLRTRLTGLLEQYAAASTAGFATSEEERSTLQTAFDASRRTTPRAHPGSILDTVYEPGHFWTMVAFSRGYSSGRERVETARSAASSSSSSTGYGSSGGSFSGSGSSSRF</sequence>
<dbReference type="OrthoDB" id="3249697at2"/>
<evidence type="ECO:0000313" key="5">
    <source>
        <dbReference type="Proteomes" id="UP000198881"/>
    </source>
</evidence>
<gene>
    <name evidence="4" type="ORF">SAMN04487966_106169</name>
</gene>
<feature type="domain" description="DUF5129" evidence="3">
    <location>
        <begin position="59"/>
        <end position="398"/>
    </location>
</feature>
<proteinExistence type="predicted"/>
<name>A0A1I7MN70_9MICC</name>
<feature type="transmembrane region" description="Helical" evidence="2">
    <location>
        <begin position="21"/>
        <end position="44"/>
    </location>
</feature>
<accession>A0A1I7MN70</accession>
<keyword evidence="2" id="KW-1133">Transmembrane helix</keyword>
<dbReference type="InterPro" id="IPR033435">
    <property type="entry name" value="DUF5129"/>
</dbReference>
<organism evidence="4 5">
    <name type="scientific">Micrococcus terreus</name>
    <dbReference type="NCBI Taxonomy" id="574650"/>
    <lineage>
        <taxon>Bacteria</taxon>
        <taxon>Bacillati</taxon>
        <taxon>Actinomycetota</taxon>
        <taxon>Actinomycetes</taxon>
        <taxon>Micrococcales</taxon>
        <taxon>Micrococcaceae</taxon>
        <taxon>Micrococcus</taxon>
    </lineage>
</organism>
<keyword evidence="2" id="KW-0472">Membrane</keyword>
<dbReference type="EMBL" id="FPCG01000006">
    <property type="protein sequence ID" value="SFV23329.1"/>
    <property type="molecule type" value="Genomic_DNA"/>
</dbReference>
<evidence type="ECO:0000256" key="2">
    <source>
        <dbReference type="SAM" id="Phobius"/>
    </source>
</evidence>
<dbReference type="STRING" id="574650.SAMN04487966_106169"/>
<feature type="region of interest" description="Disordered" evidence="1">
    <location>
        <begin position="474"/>
        <end position="508"/>
    </location>
</feature>
<dbReference type="Pfam" id="PF17173">
    <property type="entry name" value="DUF5129"/>
    <property type="match status" value="1"/>
</dbReference>
<dbReference type="Proteomes" id="UP000198881">
    <property type="component" value="Unassembled WGS sequence"/>
</dbReference>